<evidence type="ECO:0000313" key="1">
    <source>
        <dbReference type="EMBL" id="HAV92531.1"/>
    </source>
</evidence>
<organism evidence="1 2">
    <name type="scientific">candidate division WOR-3 bacterium</name>
    <dbReference type="NCBI Taxonomy" id="2052148"/>
    <lineage>
        <taxon>Bacteria</taxon>
        <taxon>Bacteria division WOR-3</taxon>
    </lineage>
</organism>
<protein>
    <submittedName>
        <fullName evidence="1">Uncharacterized protein</fullName>
    </submittedName>
</protein>
<comment type="caution">
    <text evidence="1">The sequence shown here is derived from an EMBL/GenBank/DDBJ whole genome shotgun (WGS) entry which is preliminary data.</text>
</comment>
<gene>
    <name evidence="1" type="ORF">DCW38_05045</name>
</gene>
<evidence type="ECO:0000313" key="2">
    <source>
        <dbReference type="Proteomes" id="UP000264062"/>
    </source>
</evidence>
<dbReference type="Proteomes" id="UP000264062">
    <property type="component" value="Unassembled WGS sequence"/>
</dbReference>
<sequence length="266" mass="29037">GGGGGGGGGGAYAISCWAETVVSTDTIPLYHVSTMYDSLEHPGYNHKYWFSNTNTWGYNRIEFDKFCSDVGCKAGMATKSSGISSFGSVRRCIFGNPDYVIKSEIVVPPLYEILGFSSQAQMEEEIDWIEGASASIIQVAANDSDVSFYKINGTAELPKDVNMPNVTDYSRGIIWITGDLLTTGSNEPFRHKGLIYVDGIMTKDAGGGGPNNVFWVLGALAVRDSIENLHLSGQKVLCILYSKDALDKTVERNLSYFKLLGWKEVY</sequence>
<accession>A0A350HAG5</accession>
<name>A0A350HAG5_UNCW3</name>
<dbReference type="AlphaFoldDB" id="A0A350HAG5"/>
<dbReference type="EMBL" id="DMZY01000148">
    <property type="protein sequence ID" value="HAV92531.1"/>
    <property type="molecule type" value="Genomic_DNA"/>
</dbReference>
<proteinExistence type="predicted"/>
<reference evidence="1 2" key="1">
    <citation type="journal article" date="2018" name="Nat. Biotechnol.">
        <title>A standardized bacterial taxonomy based on genome phylogeny substantially revises the tree of life.</title>
        <authorList>
            <person name="Parks D.H."/>
            <person name="Chuvochina M."/>
            <person name="Waite D.W."/>
            <person name="Rinke C."/>
            <person name="Skarshewski A."/>
            <person name="Chaumeil P.A."/>
            <person name="Hugenholtz P."/>
        </authorList>
    </citation>
    <scope>NUCLEOTIDE SEQUENCE [LARGE SCALE GENOMIC DNA]</scope>
    <source>
        <strain evidence="1">UBA9956</strain>
    </source>
</reference>
<feature type="non-terminal residue" evidence="1">
    <location>
        <position position="1"/>
    </location>
</feature>